<comment type="caution">
    <text evidence="1">The sequence shown here is derived from an EMBL/GenBank/DDBJ whole genome shotgun (WGS) entry which is preliminary data.</text>
</comment>
<protein>
    <submittedName>
        <fullName evidence="1">Uncharacterized protein</fullName>
    </submittedName>
</protein>
<reference evidence="1 2" key="1">
    <citation type="submission" date="2021-10" db="EMBL/GenBank/DDBJ databases">
        <title>Alishewanella koreense sp. nov. isolated from seawater of southwestern coast in South Korea and the proposal for the reclassification of Rheinheimera perlucida and Rheinheimera tuosuensis as Arsukibacterium perlucida and Arsukibacterium tuosuensis.</title>
        <authorList>
            <person name="Kim K.H."/>
            <person name="Ruan W."/>
            <person name="Kim K.R."/>
            <person name="Baek J.H."/>
            <person name="Jeon C.O."/>
        </authorList>
    </citation>
    <scope>NUCLEOTIDE SEQUENCE [LARGE SCALE GENOMIC DNA]</scope>
    <source>
        <strain evidence="1 2">16-MA</strain>
    </source>
</reference>
<sequence>MKRVIKILLVILLCFTSIFAVSFYVQQSNRDCLNIPESEAVDMISRVFIAKQHQASSDGFMFEHKLVNLRYSHELSREIDSDSSLGFIELQYNNEANKKALVAVIYSNCELQWINGT</sequence>
<name>A0ABS8BZT1_9ALTE</name>
<evidence type="ECO:0000313" key="2">
    <source>
        <dbReference type="Proteomes" id="UP000633814"/>
    </source>
</evidence>
<dbReference type="EMBL" id="JAEINI020000001">
    <property type="protein sequence ID" value="MCB5225571.1"/>
    <property type="molecule type" value="Genomic_DNA"/>
</dbReference>
<dbReference type="Proteomes" id="UP000633814">
    <property type="component" value="Unassembled WGS sequence"/>
</dbReference>
<dbReference type="RefSeq" id="WP_226749659.1">
    <property type="nucleotide sequence ID" value="NZ_JAEINI020000001.1"/>
</dbReference>
<keyword evidence="2" id="KW-1185">Reference proteome</keyword>
<organism evidence="1 2">
    <name type="scientific">Alishewanella maricola</name>
    <dbReference type="NCBI Taxonomy" id="2795740"/>
    <lineage>
        <taxon>Bacteria</taxon>
        <taxon>Pseudomonadati</taxon>
        <taxon>Pseudomonadota</taxon>
        <taxon>Gammaproteobacteria</taxon>
        <taxon>Alteromonadales</taxon>
        <taxon>Alteromonadaceae</taxon>
        <taxon>Alishewanella</taxon>
    </lineage>
</organism>
<evidence type="ECO:0000313" key="1">
    <source>
        <dbReference type="EMBL" id="MCB5225571.1"/>
    </source>
</evidence>
<gene>
    <name evidence="1" type="ORF">JAO78_001900</name>
</gene>
<accession>A0ABS8BZT1</accession>
<proteinExistence type="predicted"/>